<keyword evidence="2" id="KW-1185">Reference proteome</keyword>
<dbReference type="Proteomes" id="UP000324222">
    <property type="component" value="Unassembled WGS sequence"/>
</dbReference>
<evidence type="ECO:0000313" key="1">
    <source>
        <dbReference type="EMBL" id="MPD03665.1"/>
    </source>
</evidence>
<dbReference type="AlphaFoldDB" id="A0A5B7KGJ3"/>
<dbReference type="EMBL" id="VSRR010137255">
    <property type="protein sequence ID" value="MPD03665.1"/>
    <property type="molecule type" value="Genomic_DNA"/>
</dbReference>
<protein>
    <submittedName>
        <fullName evidence="1">Uncharacterized protein</fullName>
    </submittedName>
</protein>
<sequence>MHSRVGARSHEEHDSTLHRPVKKIYVSKLACHVYSPFFSPEEDFWKTTAMLTKQKAHMKKTRLSSSSRGAWPSSPPPLLCSAFLSVPSTCTSSAPDHLFCTPIPDTLSLSKQLFLNKFPGPPTHDDQTIIITLNKLQEVISQQVCRGCGESIKLTASQSCFDSTLRIICEKYNEQATMTLTLSE</sequence>
<name>A0A5B7KGJ3_PORTR</name>
<accession>A0A5B7KGJ3</accession>
<evidence type="ECO:0000313" key="2">
    <source>
        <dbReference type="Proteomes" id="UP000324222"/>
    </source>
</evidence>
<proteinExistence type="predicted"/>
<comment type="caution">
    <text evidence="1">The sequence shown here is derived from an EMBL/GenBank/DDBJ whole genome shotgun (WGS) entry which is preliminary data.</text>
</comment>
<reference evidence="1 2" key="1">
    <citation type="submission" date="2019-05" db="EMBL/GenBank/DDBJ databases">
        <title>Another draft genome of Portunus trituberculatus and its Hox gene families provides insights of decapod evolution.</title>
        <authorList>
            <person name="Jeong J.-H."/>
            <person name="Song I."/>
            <person name="Kim S."/>
            <person name="Choi T."/>
            <person name="Kim D."/>
            <person name="Ryu S."/>
            <person name="Kim W."/>
        </authorList>
    </citation>
    <scope>NUCLEOTIDE SEQUENCE [LARGE SCALE GENOMIC DNA]</scope>
    <source>
        <tissue evidence="1">Muscle</tissue>
    </source>
</reference>
<gene>
    <name evidence="1" type="ORF">E2C01_099310</name>
</gene>
<organism evidence="1 2">
    <name type="scientific">Portunus trituberculatus</name>
    <name type="common">Swimming crab</name>
    <name type="synonym">Neptunus trituberculatus</name>
    <dbReference type="NCBI Taxonomy" id="210409"/>
    <lineage>
        <taxon>Eukaryota</taxon>
        <taxon>Metazoa</taxon>
        <taxon>Ecdysozoa</taxon>
        <taxon>Arthropoda</taxon>
        <taxon>Crustacea</taxon>
        <taxon>Multicrustacea</taxon>
        <taxon>Malacostraca</taxon>
        <taxon>Eumalacostraca</taxon>
        <taxon>Eucarida</taxon>
        <taxon>Decapoda</taxon>
        <taxon>Pleocyemata</taxon>
        <taxon>Brachyura</taxon>
        <taxon>Eubrachyura</taxon>
        <taxon>Portunoidea</taxon>
        <taxon>Portunidae</taxon>
        <taxon>Portuninae</taxon>
        <taxon>Portunus</taxon>
    </lineage>
</organism>